<feature type="region of interest" description="Disordered" evidence="1">
    <location>
        <begin position="48"/>
        <end position="69"/>
    </location>
</feature>
<evidence type="ECO:0000313" key="2">
    <source>
        <dbReference type="EMBL" id="MFC4957010.1"/>
    </source>
</evidence>
<dbReference type="RefSeq" id="WP_344380846.1">
    <property type="nucleotide sequence ID" value="NZ_BAAASQ010000056.1"/>
</dbReference>
<dbReference type="EMBL" id="JBHSIZ010000012">
    <property type="protein sequence ID" value="MFC4957010.1"/>
    <property type="molecule type" value="Genomic_DNA"/>
</dbReference>
<organism evidence="2 3">
    <name type="scientific">Streptomyces mauvecolor</name>
    <dbReference type="NCBI Taxonomy" id="58345"/>
    <lineage>
        <taxon>Bacteria</taxon>
        <taxon>Bacillati</taxon>
        <taxon>Actinomycetota</taxon>
        <taxon>Actinomycetes</taxon>
        <taxon>Kitasatosporales</taxon>
        <taxon>Streptomycetaceae</taxon>
        <taxon>Streptomyces</taxon>
    </lineage>
</organism>
<reference evidence="3" key="1">
    <citation type="journal article" date="2019" name="Int. J. Syst. Evol. Microbiol.">
        <title>The Global Catalogue of Microorganisms (GCM) 10K type strain sequencing project: providing services to taxonomists for standard genome sequencing and annotation.</title>
        <authorList>
            <consortium name="The Broad Institute Genomics Platform"/>
            <consortium name="The Broad Institute Genome Sequencing Center for Infectious Disease"/>
            <person name="Wu L."/>
            <person name="Ma J."/>
        </authorList>
    </citation>
    <scope>NUCLEOTIDE SEQUENCE [LARGE SCALE GENOMIC DNA]</scope>
    <source>
        <strain evidence="3">CCM 7224</strain>
    </source>
</reference>
<proteinExistence type="predicted"/>
<protein>
    <submittedName>
        <fullName evidence="2">Uncharacterized protein</fullName>
    </submittedName>
</protein>
<sequence>MPVAEHARLGLALRPAAPLQAPAPARQGHLAVVPEPRRMAQERAVRETAAAQPEQLGELTADVVDDGVG</sequence>
<evidence type="ECO:0000256" key="1">
    <source>
        <dbReference type="SAM" id="MobiDB-lite"/>
    </source>
</evidence>
<comment type="caution">
    <text evidence="2">The sequence shown here is derived from an EMBL/GenBank/DDBJ whole genome shotgun (WGS) entry which is preliminary data.</text>
</comment>
<evidence type="ECO:0000313" key="3">
    <source>
        <dbReference type="Proteomes" id="UP001595834"/>
    </source>
</evidence>
<keyword evidence="3" id="KW-1185">Reference proteome</keyword>
<name>A0ABV9UIX7_9ACTN</name>
<dbReference type="Proteomes" id="UP001595834">
    <property type="component" value="Unassembled WGS sequence"/>
</dbReference>
<accession>A0ABV9UIX7</accession>
<gene>
    <name evidence="2" type="ORF">ACFPFX_11990</name>
</gene>